<accession>A0ABT4YT09</accession>
<evidence type="ECO:0000259" key="5">
    <source>
        <dbReference type="Pfam" id="PF00149"/>
    </source>
</evidence>
<evidence type="ECO:0000256" key="4">
    <source>
        <dbReference type="ARBA" id="ARBA00025742"/>
    </source>
</evidence>
<reference evidence="6 7" key="1">
    <citation type="submission" date="2023-01" db="EMBL/GenBank/DDBJ databases">
        <title>Vibrio sp. KJ40-1 sp.nov, isolated from marine algae.</title>
        <authorList>
            <person name="Butt M."/>
            <person name="Kim J.M.J."/>
            <person name="Jeon C.O.C."/>
        </authorList>
    </citation>
    <scope>NUCLEOTIDE SEQUENCE [LARGE SCALE GENOMIC DNA]</scope>
    <source>
        <strain evidence="6 7">KJ40-1</strain>
    </source>
</reference>
<dbReference type="Pfam" id="PF00149">
    <property type="entry name" value="Metallophos"/>
    <property type="match status" value="1"/>
</dbReference>
<dbReference type="InterPro" id="IPR004843">
    <property type="entry name" value="Calcineurin-like_PHP"/>
</dbReference>
<evidence type="ECO:0000313" key="7">
    <source>
        <dbReference type="Proteomes" id="UP001210678"/>
    </source>
</evidence>
<proteinExistence type="inferred from homology"/>
<dbReference type="InterPro" id="IPR050884">
    <property type="entry name" value="CNP_phosphodiesterase-III"/>
</dbReference>
<sequence>MEKSLSDVLIEDLESIGLLDDIEGIIITGDITTQGDWQLESIKSIITELQIIYESIKVDKENIFIAPGNHDVVRYHENDEREINEINVELQTTQEHERYVREFIEDLTGRGKTEPLDYLKTLHLKDVNVNICILNSCRVAAESKWTEYGYVGKAGISILDKLKNAKEKRKTYSLMALHHHLLPVTQVDLLNEKGISLTLDAIQLLDKASEVGVCIALHGHQHCSRVTQYKRFQYLSETKAINPISIVSSGSCGVKSSRRTESMKNSYSVITFNEDNIKLTTREINNEGKMHSYLYKEVPLIEQGIPELEVALQ</sequence>
<evidence type="ECO:0000256" key="3">
    <source>
        <dbReference type="ARBA" id="ARBA00023004"/>
    </source>
</evidence>
<gene>
    <name evidence="6" type="ORF">PGX00_14005</name>
</gene>
<dbReference type="Proteomes" id="UP001210678">
    <property type="component" value="Unassembled WGS sequence"/>
</dbReference>
<dbReference type="RefSeq" id="WP_272137465.1">
    <property type="nucleotide sequence ID" value="NZ_JAQLOI010000001.1"/>
</dbReference>
<dbReference type="SUPFAM" id="SSF56300">
    <property type="entry name" value="Metallo-dependent phosphatases"/>
    <property type="match status" value="1"/>
</dbReference>
<feature type="domain" description="Calcineurin-like phosphoesterase" evidence="5">
    <location>
        <begin position="20"/>
        <end position="223"/>
    </location>
</feature>
<name>A0ABT4YT09_9VIBR</name>
<comment type="caution">
    <text evidence="6">The sequence shown here is derived from an EMBL/GenBank/DDBJ whole genome shotgun (WGS) entry which is preliminary data.</text>
</comment>
<dbReference type="PANTHER" id="PTHR42988:SF2">
    <property type="entry name" value="CYCLIC NUCLEOTIDE PHOSPHODIESTERASE CBUA0032-RELATED"/>
    <property type="match status" value="1"/>
</dbReference>
<keyword evidence="2" id="KW-0378">Hydrolase</keyword>
<keyword evidence="7" id="KW-1185">Reference proteome</keyword>
<evidence type="ECO:0000256" key="2">
    <source>
        <dbReference type="ARBA" id="ARBA00022801"/>
    </source>
</evidence>
<comment type="similarity">
    <text evidence="4">Belongs to the cyclic nucleotide phosphodiesterase class-III family.</text>
</comment>
<dbReference type="EMBL" id="JAQLOI010000001">
    <property type="protein sequence ID" value="MDB1124700.1"/>
    <property type="molecule type" value="Genomic_DNA"/>
</dbReference>
<keyword evidence="1" id="KW-0479">Metal-binding</keyword>
<evidence type="ECO:0000313" key="6">
    <source>
        <dbReference type="EMBL" id="MDB1124700.1"/>
    </source>
</evidence>
<organism evidence="6 7">
    <name type="scientific">Vibrio algarum</name>
    <dbReference type="NCBI Taxonomy" id="3020714"/>
    <lineage>
        <taxon>Bacteria</taxon>
        <taxon>Pseudomonadati</taxon>
        <taxon>Pseudomonadota</taxon>
        <taxon>Gammaproteobacteria</taxon>
        <taxon>Vibrionales</taxon>
        <taxon>Vibrionaceae</taxon>
        <taxon>Vibrio</taxon>
    </lineage>
</organism>
<evidence type="ECO:0000256" key="1">
    <source>
        <dbReference type="ARBA" id="ARBA00022723"/>
    </source>
</evidence>
<dbReference type="InterPro" id="IPR029052">
    <property type="entry name" value="Metallo-depent_PP-like"/>
</dbReference>
<dbReference type="PANTHER" id="PTHR42988">
    <property type="entry name" value="PHOSPHOHYDROLASE"/>
    <property type="match status" value="1"/>
</dbReference>
<keyword evidence="3" id="KW-0408">Iron</keyword>
<dbReference type="Gene3D" id="3.60.21.10">
    <property type="match status" value="1"/>
</dbReference>
<protein>
    <submittedName>
        <fullName evidence="6">Metallophosphoesterase</fullName>
    </submittedName>
</protein>